<keyword evidence="3" id="KW-1185">Reference proteome</keyword>
<sequence>MARQQNNHFLDVAPHALLDNLQLNPDWQWNNTVLQSLSSICCQDSLSDVSFRFPNHPDVSPVPAHKVILAMRSSVFKAMFYGSLCETKRDVEIADIKPDVFRSFLRFLYTDDVTIDNQSVIPLLYTADKYEIFSLKQQCQNYLENSIDANNVCEIMNAAEMFNIADLVKRSLEFIAKQGTCVFQSDGFKSLTNSNLSMILSQENLNVSEVDLFLACLKWSEQQCISRGIDANPSNKKNALGALLYKIRIPTMTLEGFSKHVATSGILSELEQLQFFKYFTIQEQGPFITKFSSTARRGRGYQSGKLVRLNKKKHCNDY</sequence>
<comment type="caution">
    <text evidence="2">The sequence shown here is derived from an EMBL/GenBank/DDBJ whole genome shotgun (WGS) entry which is preliminary data.</text>
</comment>
<protein>
    <recommendedName>
        <fullName evidence="1">BTB domain-containing protein</fullName>
    </recommendedName>
</protein>
<dbReference type="Pfam" id="PF07707">
    <property type="entry name" value="BACK"/>
    <property type="match status" value="1"/>
</dbReference>
<dbReference type="Gene3D" id="1.25.40.420">
    <property type="match status" value="1"/>
</dbReference>
<dbReference type="Pfam" id="PF00651">
    <property type="entry name" value="BTB"/>
    <property type="match status" value="1"/>
</dbReference>
<proteinExistence type="predicted"/>
<dbReference type="SUPFAM" id="SSF54695">
    <property type="entry name" value="POZ domain"/>
    <property type="match status" value="1"/>
</dbReference>
<name>A0ABQ9F991_TEGGR</name>
<dbReference type="Gene3D" id="3.30.710.10">
    <property type="entry name" value="Potassium Channel Kv1.1, Chain A"/>
    <property type="match status" value="1"/>
</dbReference>
<dbReference type="SMART" id="SM00225">
    <property type="entry name" value="BTB"/>
    <property type="match status" value="1"/>
</dbReference>
<gene>
    <name evidence="2" type="ORF">KUTeg_010290</name>
</gene>
<dbReference type="SMART" id="SM00875">
    <property type="entry name" value="BACK"/>
    <property type="match status" value="1"/>
</dbReference>
<dbReference type="PROSITE" id="PS50097">
    <property type="entry name" value="BTB"/>
    <property type="match status" value="1"/>
</dbReference>
<evidence type="ECO:0000313" key="2">
    <source>
        <dbReference type="EMBL" id="KAJ8312917.1"/>
    </source>
</evidence>
<dbReference type="InterPro" id="IPR011705">
    <property type="entry name" value="BACK"/>
</dbReference>
<feature type="domain" description="BTB" evidence="1">
    <location>
        <begin position="47"/>
        <end position="117"/>
    </location>
</feature>
<dbReference type="Proteomes" id="UP001217089">
    <property type="component" value="Unassembled WGS sequence"/>
</dbReference>
<dbReference type="InterPro" id="IPR011333">
    <property type="entry name" value="SKP1/BTB/POZ_sf"/>
</dbReference>
<dbReference type="InterPro" id="IPR000210">
    <property type="entry name" value="BTB/POZ_dom"/>
</dbReference>
<evidence type="ECO:0000313" key="3">
    <source>
        <dbReference type="Proteomes" id="UP001217089"/>
    </source>
</evidence>
<dbReference type="PANTHER" id="PTHR45774:SF4">
    <property type="entry name" value="AXUNDEAD, ISOFORM F"/>
    <property type="match status" value="1"/>
</dbReference>
<dbReference type="PANTHER" id="PTHR45774">
    <property type="entry name" value="BTB/POZ DOMAIN-CONTAINING"/>
    <property type="match status" value="1"/>
</dbReference>
<accession>A0ABQ9F991</accession>
<reference evidence="2 3" key="1">
    <citation type="submission" date="2022-12" db="EMBL/GenBank/DDBJ databases">
        <title>Chromosome-level genome of Tegillarca granosa.</title>
        <authorList>
            <person name="Kim J."/>
        </authorList>
    </citation>
    <scope>NUCLEOTIDE SEQUENCE [LARGE SCALE GENOMIC DNA]</scope>
    <source>
        <strain evidence="2">Teg-2019</strain>
        <tissue evidence="2">Adductor muscle</tissue>
    </source>
</reference>
<dbReference type="EMBL" id="JARBDR010000440">
    <property type="protein sequence ID" value="KAJ8312917.1"/>
    <property type="molecule type" value="Genomic_DNA"/>
</dbReference>
<evidence type="ECO:0000259" key="1">
    <source>
        <dbReference type="PROSITE" id="PS50097"/>
    </source>
</evidence>
<organism evidence="2 3">
    <name type="scientific">Tegillarca granosa</name>
    <name type="common">Malaysian cockle</name>
    <name type="synonym">Anadara granosa</name>
    <dbReference type="NCBI Taxonomy" id="220873"/>
    <lineage>
        <taxon>Eukaryota</taxon>
        <taxon>Metazoa</taxon>
        <taxon>Spiralia</taxon>
        <taxon>Lophotrochozoa</taxon>
        <taxon>Mollusca</taxon>
        <taxon>Bivalvia</taxon>
        <taxon>Autobranchia</taxon>
        <taxon>Pteriomorphia</taxon>
        <taxon>Arcoida</taxon>
        <taxon>Arcoidea</taxon>
        <taxon>Arcidae</taxon>
        <taxon>Tegillarca</taxon>
    </lineage>
</organism>